<dbReference type="RefSeq" id="WP_089862425.1">
    <property type="nucleotide sequence ID" value="NZ_FOTI01000043.1"/>
</dbReference>
<evidence type="ECO:0000313" key="3">
    <source>
        <dbReference type="EMBL" id="SFL94050.1"/>
    </source>
</evidence>
<accession>A0A1I4LSR3</accession>
<dbReference type="InterPro" id="IPR046462">
    <property type="entry name" value="TerL_nuclease"/>
</dbReference>
<dbReference type="InterPro" id="IPR005021">
    <property type="entry name" value="Terminase_largesu-like"/>
</dbReference>
<protein>
    <submittedName>
        <fullName evidence="3">Phage terminase-like protein, large subunit, contains N-terminal HTH domain</fullName>
    </submittedName>
</protein>
<organism evidence="3 4">
    <name type="scientific">Halanaerobium salsuginis</name>
    <dbReference type="NCBI Taxonomy" id="29563"/>
    <lineage>
        <taxon>Bacteria</taxon>
        <taxon>Bacillati</taxon>
        <taxon>Bacillota</taxon>
        <taxon>Clostridia</taxon>
        <taxon>Halanaerobiales</taxon>
        <taxon>Halanaerobiaceae</taxon>
        <taxon>Halanaerobium</taxon>
    </lineage>
</organism>
<dbReference type="PANTHER" id="PTHR41287:SF1">
    <property type="entry name" value="PROTEIN YMFN"/>
    <property type="match status" value="1"/>
</dbReference>
<sequence>MPHPVTDYAEAVIDKEILAGKYVKWACQRHLDDLKRDDVYFDEQAANRIINFYKLTPHVKGELAGRPIVLEGWQKFIVGSLFGWKKENGTRKYREAYIQVARKNGKTTLMAPIGLYGMKYDNEPGAEIYSAATTRDQAKEIFDPAKRMVRKSKYIDDIETYKNNLSHVESFSKFEPLSADYDTLEGKNIHYGLVDELHAHPDSGVWDVLADGTGSRRQPLMIAITTAGYNQESFCYKYRNYCIDILDPNKDDFLEDTQFAYIAELDEEDEWTDPKNWIKANPNLNISVKKDNIAMRISKAKRMPSQRNRIICKRLNIWTNADSRWMDMEEWDKSAGYNLEEFENLKEELKGEPCYAGLDLSKRIDITAYVKVFKREENFIVIPEFFVPEEAIEERSRKDGVPYDAWARQGLINTTEGNVVDYAAIENMVLTDYKHYDIQEVAHDRWGATQLAQNLDAEGITMVPFGQGFRSMSSPMKEVENLILQNRLIHFNHPVLRWMADNTVAKTDPSENIKPDKRKSKERIDGIVAMIMAIGRAITNEGNGKSIYEERGIRTL</sequence>
<dbReference type="Proteomes" id="UP000199006">
    <property type="component" value="Unassembled WGS sequence"/>
</dbReference>
<dbReference type="OrthoDB" id="9760250at2"/>
<dbReference type="Pfam" id="PF20441">
    <property type="entry name" value="TerL_nuclease"/>
    <property type="match status" value="1"/>
</dbReference>
<gene>
    <name evidence="3" type="ORF">SAMN02983006_02403</name>
</gene>
<proteinExistence type="predicted"/>
<dbReference type="AlphaFoldDB" id="A0A1I4LSR3"/>
<evidence type="ECO:0000313" key="4">
    <source>
        <dbReference type="Proteomes" id="UP000199006"/>
    </source>
</evidence>
<feature type="domain" description="Terminase large subunit-like ATPase" evidence="1">
    <location>
        <begin position="73"/>
        <end position="242"/>
    </location>
</feature>
<evidence type="ECO:0000259" key="2">
    <source>
        <dbReference type="Pfam" id="PF20441"/>
    </source>
</evidence>
<reference evidence="3 4" key="1">
    <citation type="submission" date="2016-10" db="EMBL/GenBank/DDBJ databases">
        <authorList>
            <person name="de Groot N.N."/>
        </authorList>
    </citation>
    <scope>NUCLEOTIDE SEQUENCE [LARGE SCALE GENOMIC DNA]</scope>
    <source>
        <strain evidence="3 4">ATCC 51327</strain>
    </source>
</reference>
<dbReference type="STRING" id="29563.SAMN02983006_02403"/>
<name>A0A1I4LSR3_9FIRM</name>
<feature type="domain" description="Terminase large subunit-like endonuclease" evidence="2">
    <location>
        <begin position="255"/>
        <end position="541"/>
    </location>
</feature>
<dbReference type="PANTHER" id="PTHR41287">
    <property type="match status" value="1"/>
</dbReference>
<dbReference type="Gene3D" id="3.30.420.240">
    <property type="match status" value="1"/>
</dbReference>
<evidence type="ECO:0000259" key="1">
    <source>
        <dbReference type="Pfam" id="PF03354"/>
    </source>
</evidence>
<dbReference type="GO" id="GO:0004519">
    <property type="term" value="F:endonuclease activity"/>
    <property type="evidence" value="ECO:0007669"/>
    <property type="project" value="InterPro"/>
</dbReference>
<dbReference type="InterPro" id="IPR027417">
    <property type="entry name" value="P-loop_NTPase"/>
</dbReference>
<dbReference type="Gene3D" id="3.40.50.300">
    <property type="entry name" value="P-loop containing nucleotide triphosphate hydrolases"/>
    <property type="match status" value="1"/>
</dbReference>
<dbReference type="EMBL" id="FOTI01000043">
    <property type="protein sequence ID" value="SFL94050.1"/>
    <property type="molecule type" value="Genomic_DNA"/>
</dbReference>
<keyword evidence="4" id="KW-1185">Reference proteome</keyword>
<dbReference type="InterPro" id="IPR046461">
    <property type="entry name" value="TerL_ATPase"/>
</dbReference>
<dbReference type="Pfam" id="PF03354">
    <property type="entry name" value="TerL_ATPase"/>
    <property type="match status" value="1"/>
</dbReference>